<dbReference type="Pfam" id="PF00486">
    <property type="entry name" value="Trans_reg_C"/>
    <property type="match status" value="1"/>
</dbReference>
<dbReference type="AlphaFoldDB" id="A0AAJ1SZK8"/>
<dbReference type="InterPro" id="IPR001867">
    <property type="entry name" value="OmpR/PhoB-type_DNA-bd"/>
</dbReference>
<evidence type="ECO:0000256" key="1">
    <source>
        <dbReference type="ARBA" id="ARBA00022553"/>
    </source>
</evidence>
<feature type="DNA-binding region" description="OmpR/PhoB-type" evidence="7">
    <location>
        <begin position="124"/>
        <end position="222"/>
    </location>
</feature>
<dbReference type="GO" id="GO:0032993">
    <property type="term" value="C:protein-DNA complex"/>
    <property type="evidence" value="ECO:0007669"/>
    <property type="project" value="TreeGrafter"/>
</dbReference>
<keyword evidence="4 7" id="KW-0238">DNA-binding</keyword>
<evidence type="ECO:0000313" key="10">
    <source>
        <dbReference type="EMBL" id="MDQ0215755.1"/>
    </source>
</evidence>
<feature type="domain" description="Response regulatory" evidence="8">
    <location>
        <begin position="2"/>
        <end position="116"/>
    </location>
</feature>
<comment type="caution">
    <text evidence="10">The sequence shown here is derived from an EMBL/GenBank/DDBJ whole genome shotgun (WGS) entry which is preliminary data.</text>
</comment>
<keyword evidence="5" id="KW-0804">Transcription</keyword>
<evidence type="ECO:0000256" key="4">
    <source>
        <dbReference type="ARBA" id="ARBA00023125"/>
    </source>
</evidence>
<evidence type="ECO:0000256" key="6">
    <source>
        <dbReference type="PROSITE-ProRule" id="PRU00169"/>
    </source>
</evidence>
<sequence>MKILLAEDDIKLGKIIRHMIQKENHQVELVDNGRDALDFALIAPYDVIILDWMMPKLNGMQVCEHLRQHGYQGGIIFLTAKDEINDIITGLDHGADDYIVKPFKMEELLARVRALSRRKEKTFEQEIKVGNLTLYLDSLTLYRHHEKIVLTKKEYQFIEYLFRNKGRILTREQILERIWGLDSDVTDNALDALVKLVRKKIDQNQTPSLIQNVRGIGYKLRDDDV</sequence>
<dbReference type="SMART" id="SM00448">
    <property type="entry name" value="REC"/>
    <property type="match status" value="1"/>
</dbReference>
<evidence type="ECO:0000259" key="9">
    <source>
        <dbReference type="PROSITE" id="PS51755"/>
    </source>
</evidence>
<gene>
    <name evidence="10" type="ORF">J2S13_002175</name>
</gene>
<dbReference type="SUPFAM" id="SSF52172">
    <property type="entry name" value="CheY-like"/>
    <property type="match status" value="1"/>
</dbReference>
<dbReference type="InterPro" id="IPR036388">
    <property type="entry name" value="WH-like_DNA-bd_sf"/>
</dbReference>
<dbReference type="InterPro" id="IPR039420">
    <property type="entry name" value="WalR-like"/>
</dbReference>
<protein>
    <submittedName>
        <fullName evidence="10">OmpR-family two-component system manganese-sensing response regulator</fullName>
    </submittedName>
</protein>
<dbReference type="CDD" id="cd00383">
    <property type="entry name" value="trans_reg_C"/>
    <property type="match status" value="1"/>
</dbReference>
<evidence type="ECO:0000256" key="2">
    <source>
        <dbReference type="ARBA" id="ARBA00023012"/>
    </source>
</evidence>
<evidence type="ECO:0000256" key="5">
    <source>
        <dbReference type="ARBA" id="ARBA00023163"/>
    </source>
</evidence>
<dbReference type="PROSITE" id="PS50110">
    <property type="entry name" value="RESPONSE_REGULATORY"/>
    <property type="match status" value="1"/>
</dbReference>
<dbReference type="Proteomes" id="UP001237207">
    <property type="component" value="Unassembled WGS sequence"/>
</dbReference>
<dbReference type="EMBL" id="JAUSUC010000026">
    <property type="protein sequence ID" value="MDQ0215755.1"/>
    <property type="molecule type" value="Genomic_DNA"/>
</dbReference>
<evidence type="ECO:0000256" key="3">
    <source>
        <dbReference type="ARBA" id="ARBA00023015"/>
    </source>
</evidence>
<evidence type="ECO:0000259" key="8">
    <source>
        <dbReference type="PROSITE" id="PS50110"/>
    </source>
</evidence>
<dbReference type="PANTHER" id="PTHR48111">
    <property type="entry name" value="REGULATOR OF RPOS"/>
    <property type="match status" value="1"/>
</dbReference>
<dbReference type="GO" id="GO:0000976">
    <property type="term" value="F:transcription cis-regulatory region binding"/>
    <property type="evidence" value="ECO:0007669"/>
    <property type="project" value="TreeGrafter"/>
</dbReference>
<dbReference type="GO" id="GO:0006355">
    <property type="term" value="P:regulation of DNA-templated transcription"/>
    <property type="evidence" value="ECO:0007669"/>
    <property type="project" value="InterPro"/>
</dbReference>
<organism evidence="10 11">
    <name type="scientific">Oikeobacillus pervagus</name>
    <dbReference type="NCBI Taxonomy" id="1325931"/>
    <lineage>
        <taxon>Bacteria</taxon>
        <taxon>Bacillati</taxon>
        <taxon>Bacillota</taxon>
        <taxon>Bacilli</taxon>
        <taxon>Bacillales</taxon>
        <taxon>Bacillaceae</taxon>
        <taxon>Oikeobacillus</taxon>
    </lineage>
</organism>
<accession>A0AAJ1SZK8</accession>
<dbReference type="GO" id="GO:0005829">
    <property type="term" value="C:cytosol"/>
    <property type="evidence" value="ECO:0007669"/>
    <property type="project" value="TreeGrafter"/>
</dbReference>
<dbReference type="PROSITE" id="PS51755">
    <property type="entry name" value="OMPR_PHOB"/>
    <property type="match status" value="1"/>
</dbReference>
<dbReference type="Gene3D" id="6.10.250.690">
    <property type="match status" value="1"/>
</dbReference>
<dbReference type="GO" id="GO:0000156">
    <property type="term" value="F:phosphorelay response regulator activity"/>
    <property type="evidence" value="ECO:0007669"/>
    <property type="project" value="TreeGrafter"/>
</dbReference>
<dbReference type="SMART" id="SM00862">
    <property type="entry name" value="Trans_reg_C"/>
    <property type="match status" value="1"/>
</dbReference>
<evidence type="ECO:0000313" key="11">
    <source>
        <dbReference type="Proteomes" id="UP001237207"/>
    </source>
</evidence>
<dbReference type="InterPro" id="IPR001789">
    <property type="entry name" value="Sig_transdc_resp-reg_receiver"/>
</dbReference>
<keyword evidence="2" id="KW-0902">Two-component regulatory system</keyword>
<dbReference type="Gene3D" id="1.10.10.10">
    <property type="entry name" value="Winged helix-like DNA-binding domain superfamily/Winged helix DNA-binding domain"/>
    <property type="match status" value="1"/>
</dbReference>
<keyword evidence="11" id="KW-1185">Reference proteome</keyword>
<feature type="domain" description="OmpR/PhoB-type" evidence="9">
    <location>
        <begin position="124"/>
        <end position="222"/>
    </location>
</feature>
<dbReference type="PANTHER" id="PTHR48111:SF22">
    <property type="entry name" value="REGULATOR OF RPOS"/>
    <property type="match status" value="1"/>
</dbReference>
<feature type="modified residue" description="4-aspartylphosphate" evidence="6">
    <location>
        <position position="51"/>
    </location>
</feature>
<evidence type="ECO:0000256" key="7">
    <source>
        <dbReference type="PROSITE-ProRule" id="PRU01091"/>
    </source>
</evidence>
<name>A0AAJ1SZK8_9BACI</name>
<keyword evidence="3" id="KW-0805">Transcription regulation</keyword>
<keyword evidence="1 6" id="KW-0597">Phosphoprotein</keyword>
<proteinExistence type="predicted"/>
<dbReference type="Gene3D" id="3.40.50.2300">
    <property type="match status" value="1"/>
</dbReference>
<dbReference type="Pfam" id="PF00072">
    <property type="entry name" value="Response_reg"/>
    <property type="match status" value="1"/>
</dbReference>
<dbReference type="RefSeq" id="WP_307257757.1">
    <property type="nucleotide sequence ID" value="NZ_JAUSUC010000026.1"/>
</dbReference>
<reference evidence="10" key="1">
    <citation type="submission" date="2023-07" db="EMBL/GenBank/DDBJ databases">
        <title>Genomic Encyclopedia of Type Strains, Phase IV (KMG-IV): sequencing the most valuable type-strain genomes for metagenomic binning, comparative biology and taxonomic classification.</title>
        <authorList>
            <person name="Goeker M."/>
        </authorList>
    </citation>
    <scope>NUCLEOTIDE SEQUENCE</scope>
    <source>
        <strain evidence="10">DSM 23947</strain>
    </source>
</reference>
<dbReference type="InterPro" id="IPR011006">
    <property type="entry name" value="CheY-like_superfamily"/>
</dbReference>